<dbReference type="OrthoDB" id="192832at2759"/>
<dbReference type="GeneID" id="63687752"/>
<dbReference type="GO" id="GO:0009251">
    <property type="term" value="P:glucan catabolic process"/>
    <property type="evidence" value="ECO:0007669"/>
    <property type="project" value="TreeGrafter"/>
</dbReference>
<dbReference type="PANTHER" id="PTHR10963">
    <property type="entry name" value="GLYCOSYL HYDROLASE-RELATED"/>
    <property type="match status" value="1"/>
</dbReference>
<dbReference type="EMBL" id="JH795862">
    <property type="protein sequence ID" value="EJU02508.1"/>
    <property type="molecule type" value="Genomic_DNA"/>
</dbReference>
<dbReference type="STRING" id="1858805.M5GDL3"/>
<sequence length="405" mass="42154">MKHNLACVAFAATLPLVRAAGFNIVQNWQGTTFFDNNWSYYGSWDNLTLGDVNFVTQAVATAEPELTYVNAAGNAIVRVDNISTVAQPNKRNTVRISSVETYGLGSLWVMDALHLPYGCSVWPAFWSQATKWPEGAEIDTMEQINMASSNQMALHTQDGCMASSSANMTGTVTDPDCGTDLPTKTQGCTVTEPNTASYGAAFAAGGGGVYATLLVESGTYIWFFPRGSIPSDLDISNPNTFPNPDNWPTPSAAYLSSTCPTSMFLEPQHIIIDITLCGAWAGVPQTLDATCPGVPANAPSSYCYTTYVAGDGSNYAQAYFEIQYVRVWSNATTSSGSTGGNGTNSTTGGTAGSGTGGGNGGSTGNNLPSSGSSGSTATSAATSAYAQNAIVAVLLGMFGVVAHFV</sequence>
<organism evidence="4 5">
    <name type="scientific">Dacryopinax primogenitus (strain DJM 731)</name>
    <name type="common">Brown rot fungus</name>
    <dbReference type="NCBI Taxonomy" id="1858805"/>
    <lineage>
        <taxon>Eukaryota</taxon>
        <taxon>Fungi</taxon>
        <taxon>Dikarya</taxon>
        <taxon>Basidiomycota</taxon>
        <taxon>Agaricomycotina</taxon>
        <taxon>Dacrymycetes</taxon>
        <taxon>Dacrymycetales</taxon>
        <taxon>Dacrymycetaceae</taxon>
        <taxon>Dacryopinax</taxon>
    </lineage>
</organism>
<feature type="compositionally biased region" description="Low complexity" evidence="1">
    <location>
        <begin position="364"/>
        <end position="374"/>
    </location>
</feature>
<dbReference type="Pfam" id="PF26113">
    <property type="entry name" value="GH16_XgeA"/>
    <property type="match status" value="1"/>
</dbReference>
<dbReference type="HOGENOM" id="CLU_016972_2_1_1"/>
<keyword evidence="2" id="KW-0732">Signal</keyword>
<keyword evidence="5" id="KW-1185">Reference proteome</keyword>
<dbReference type="Gene3D" id="2.60.120.200">
    <property type="match status" value="1"/>
</dbReference>
<reference evidence="4 5" key="1">
    <citation type="journal article" date="2012" name="Science">
        <title>The Paleozoic origin of enzymatic lignin decomposition reconstructed from 31 fungal genomes.</title>
        <authorList>
            <person name="Floudas D."/>
            <person name="Binder M."/>
            <person name="Riley R."/>
            <person name="Barry K."/>
            <person name="Blanchette R.A."/>
            <person name="Henrissat B."/>
            <person name="Martinez A.T."/>
            <person name="Otillar R."/>
            <person name="Spatafora J.W."/>
            <person name="Yadav J.S."/>
            <person name="Aerts A."/>
            <person name="Benoit I."/>
            <person name="Boyd A."/>
            <person name="Carlson A."/>
            <person name="Copeland A."/>
            <person name="Coutinho P.M."/>
            <person name="de Vries R.P."/>
            <person name="Ferreira P."/>
            <person name="Findley K."/>
            <person name="Foster B."/>
            <person name="Gaskell J."/>
            <person name="Glotzer D."/>
            <person name="Gorecki P."/>
            <person name="Heitman J."/>
            <person name="Hesse C."/>
            <person name="Hori C."/>
            <person name="Igarashi K."/>
            <person name="Jurgens J.A."/>
            <person name="Kallen N."/>
            <person name="Kersten P."/>
            <person name="Kohler A."/>
            <person name="Kuees U."/>
            <person name="Kumar T.K.A."/>
            <person name="Kuo A."/>
            <person name="LaButti K."/>
            <person name="Larrondo L.F."/>
            <person name="Lindquist E."/>
            <person name="Ling A."/>
            <person name="Lombard V."/>
            <person name="Lucas S."/>
            <person name="Lundell T."/>
            <person name="Martin R."/>
            <person name="McLaughlin D.J."/>
            <person name="Morgenstern I."/>
            <person name="Morin E."/>
            <person name="Murat C."/>
            <person name="Nagy L.G."/>
            <person name="Nolan M."/>
            <person name="Ohm R.A."/>
            <person name="Patyshakuliyeva A."/>
            <person name="Rokas A."/>
            <person name="Ruiz-Duenas F.J."/>
            <person name="Sabat G."/>
            <person name="Salamov A."/>
            <person name="Samejima M."/>
            <person name="Schmutz J."/>
            <person name="Slot J.C."/>
            <person name="St John F."/>
            <person name="Stenlid J."/>
            <person name="Sun H."/>
            <person name="Sun S."/>
            <person name="Syed K."/>
            <person name="Tsang A."/>
            <person name="Wiebenga A."/>
            <person name="Young D."/>
            <person name="Pisabarro A."/>
            <person name="Eastwood D.C."/>
            <person name="Martin F."/>
            <person name="Cullen D."/>
            <person name="Grigoriev I.V."/>
            <person name="Hibbett D.S."/>
        </authorList>
    </citation>
    <scope>NUCLEOTIDE SEQUENCE [LARGE SCALE GENOMIC DNA]</scope>
    <source>
        <strain evidence="4 5">DJM-731 SS1</strain>
    </source>
</reference>
<dbReference type="GO" id="GO:0004553">
    <property type="term" value="F:hydrolase activity, hydrolyzing O-glycosyl compounds"/>
    <property type="evidence" value="ECO:0007669"/>
    <property type="project" value="InterPro"/>
</dbReference>
<evidence type="ECO:0000256" key="1">
    <source>
        <dbReference type="SAM" id="MobiDB-lite"/>
    </source>
</evidence>
<evidence type="ECO:0000256" key="2">
    <source>
        <dbReference type="SAM" id="SignalP"/>
    </source>
</evidence>
<dbReference type="RefSeq" id="XP_040629402.1">
    <property type="nucleotide sequence ID" value="XM_040772690.1"/>
</dbReference>
<dbReference type="PANTHER" id="PTHR10963:SF24">
    <property type="entry name" value="GLYCOSIDASE C21B10.07-RELATED"/>
    <property type="match status" value="1"/>
</dbReference>
<dbReference type="SUPFAM" id="SSF49899">
    <property type="entry name" value="Concanavalin A-like lectins/glucanases"/>
    <property type="match status" value="1"/>
</dbReference>
<dbReference type="Proteomes" id="UP000030653">
    <property type="component" value="Unassembled WGS sequence"/>
</dbReference>
<dbReference type="InterPro" id="IPR013320">
    <property type="entry name" value="ConA-like_dom_sf"/>
</dbReference>
<feature type="domain" description="GH16" evidence="3">
    <location>
        <begin position="26"/>
        <end position="289"/>
    </location>
</feature>
<evidence type="ECO:0000313" key="5">
    <source>
        <dbReference type="Proteomes" id="UP000030653"/>
    </source>
</evidence>
<dbReference type="AlphaFoldDB" id="M5GDL3"/>
<feature type="compositionally biased region" description="Gly residues" evidence="1">
    <location>
        <begin position="349"/>
        <end position="363"/>
    </location>
</feature>
<dbReference type="PROSITE" id="PS51762">
    <property type="entry name" value="GH16_2"/>
    <property type="match status" value="1"/>
</dbReference>
<feature type="chain" id="PRO_5004067690" description="GH16 domain-containing protein" evidence="2">
    <location>
        <begin position="20"/>
        <end position="405"/>
    </location>
</feature>
<dbReference type="OMA" id="GIYDSTC"/>
<protein>
    <recommendedName>
        <fullName evidence="3">GH16 domain-containing protein</fullName>
    </recommendedName>
</protein>
<feature type="region of interest" description="Disordered" evidence="1">
    <location>
        <begin position="333"/>
        <end position="374"/>
    </location>
</feature>
<gene>
    <name evidence="4" type="ORF">DACRYDRAFT_22129</name>
</gene>
<evidence type="ECO:0000313" key="4">
    <source>
        <dbReference type="EMBL" id="EJU02508.1"/>
    </source>
</evidence>
<dbReference type="InterPro" id="IPR050546">
    <property type="entry name" value="Glycosyl_Hydrlase_16"/>
</dbReference>
<feature type="signal peptide" evidence="2">
    <location>
        <begin position="1"/>
        <end position="19"/>
    </location>
</feature>
<accession>M5GDL3</accession>
<name>M5GDL3_DACPD</name>
<proteinExistence type="predicted"/>
<evidence type="ECO:0000259" key="3">
    <source>
        <dbReference type="PROSITE" id="PS51762"/>
    </source>
</evidence>
<dbReference type="InterPro" id="IPR000757">
    <property type="entry name" value="Beta-glucanase-like"/>
</dbReference>